<evidence type="ECO:0000256" key="6">
    <source>
        <dbReference type="ARBA" id="ARBA00022692"/>
    </source>
</evidence>
<keyword evidence="10" id="KW-0408">Iron</keyword>
<dbReference type="GO" id="GO:0022904">
    <property type="term" value="P:respiratory electron transport chain"/>
    <property type="evidence" value="ECO:0007669"/>
    <property type="project" value="InterPro"/>
</dbReference>
<evidence type="ECO:0000256" key="4">
    <source>
        <dbReference type="ARBA" id="ARBA00022475"/>
    </source>
</evidence>
<dbReference type="InterPro" id="IPR011577">
    <property type="entry name" value="Cyt_b561_bac/Ni-Hgenase"/>
</dbReference>
<evidence type="ECO:0000256" key="12">
    <source>
        <dbReference type="ARBA" id="ARBA00037975"/>
    </source>
</evidence>
<comment type="subcellular location">
    <subcellularLocation>
        <location evidence="2">Cell membrane</location>
        <topology evidence="2">Multi-pass membrane protein</topology>
    </subcellularLocation>
</comment>
<gene>
    <name evidence="15" type="ORF">XTALMG727_1218</name>
</gene>
<evidence type="ECO:0000256" key="3">
    <source>
        <dbReference type="ARBA" id="ARBA00022448"/>
    </source>
</evidence>
<comment type="similarity">
    <text evidence="12">Belongs to the cytochrome b561 family.</text>
</comment>
<accession>A0A0K2ZH85</accession>
<evidence type="ECO:0000256" key="5">
    <source>
        <dbReference type="ARBA" id="ARBA00022617"/>
    </source>
</evidence>
<dbReference type="GO" id="GO:0046872">
    <property type="term" value="F:metal ion binding"/>
    <property type="evidence" value="ECO:0007669"/>
    <property type="project" value="UniProtKB-KW"/>
</dbReference>
<sequence>MSRANASGHFNLTARLLHWLMAAMILSMLFVGVGMVASVSQRPWLLDLHRPLGIAILLLAIVRLGNRLRHRPPPLPADLPWWQKTAALASHWLLYALMLAMPLLGWSMLSAGGYPIVLWPGAQLPPIAPHSPALYAWLRSAHGWLAYLLFATVLAHLCAALFHAWVRRDGVFSSMARGGTAPVVVDQATPREQR</sequence>
<evidence type="ECO:0000256" key="11">
    <source>
        <dbReference type="ARBA" id="ARBA00023136"/>
    </source>
</evidence>
<evidence type="ECO:0000256" key="1">
    <source>
        <dbReference type="ARBA" id="ARBA00001970"/>
    </source>
</evidence>
<reference evidence="16" key="1">
    <citation type="submission" date="2015-07" db="EMBL/GenBank/DDBJ databases">
        <authorList>
            <person name="Wibberg D."/>
        </authorList>
    </citation>
    <scope>NUCLEOTIDE SEQUENCE [LARGE SCALE GENOMIC DNA]</scope>
</reference>
<evidence type="ECO:0000256" key="8">
    <source>
        <dbReference type="ARBA" id="ARBA00022982"/>
    </source>
</evidence>
<dbReference type="GO" id="GO:0020037">
    <property type="term" value="F:heme binding"/>
    <property type="evidence" value="ECO:0007669"/>
    <property type="project" value="TreeGrafter"/>
</dbReference>
<keyword evidence="4" id="KW-1003">Cell membrane</keyword>
<dbReference type="Gene3D" id="1.20.950.20">
    <property type="entry name" value="Transmembrane di-heme cytochromes, Chain C"/>
    <property type="match status" value="1"/>
</dbReference>
<feature type="transmembrane region" description="Helical" evidence="13">
    <location>
        <begin position="48"/>
        <end position="65"/>
    </location>
</feature>
<keyword evidence="9 13" id="KW-1133">Transmembrane helix</keyword>
<evidence type="ECO:0000256" key="13">
    <source>
        <dbReference type="SAM" id="Phobius"/>
    </source>
</evidence>
<dbReference type="Proteomes" id="UP000046187">
    <property type="component" value="Unassembled WGS sequence"/>
</dbReference>
<evidence type="ECO:0000313" key="15">
    <source>
        <dbReference type="EMBL" id="CTP85106.1"/>
    </source>
</evidence>
<feature type="domain" description="Cytochrome b561 bacterial/Ni-hydrogenase" evidence="14">
    <location>
        <begin position="9"/>
        <end position="178"/>
    </location>
</feature>
<evidence type="ECO:0000256" key="7">
    <source>
        <dbReference type="ARBA" id="ARBA00022723"/>
    </source>
</evidence>
<evidence type="ECO:0000259" key="14">
    <source>
        <dbReference type="Pfam" id="PF01292"/>
    </source>
</evidence>
<dbReference type="Pfam" id="PF01292">
    <property type="entry name" value="Ni_hydr_CYTB"/>
    <property type="match status" value="1"/>
</dbReference>
<proteinExistence type="inferred from homology"/>
<keyword evidence="16" id="KW-1185">Reference proteome</keyword>
<evidence type="ECO:0000256" key="10">
    <source>
        <dbReference type="ARBA" id="ARBA00023004"/>
    </source>
</evidence>
<dbReference type="GO" id="GO:0009055">
    <property type="term" value="F:electron transfer activity"/>
    <property type="evidence" value="ECO:0007669"/>
    <property type="project" value="InterPro"/>
</dbReference>
<keyword evidence="3" id="KW-0813">Transport</keyword>
<keyword evidence="7" id="KW-0479">Metal-binding</keyword>
<dbReference type="GO" id="GO:0005886">
    <property type="term" value="C:plasma membrane"/>
    <property type="evidence" value="ECO:0007669"/>
    <property type="project" value="UniProtKB-SubCell"/>
</dbReference>
<feature type="transmembrane region" description="Helical" evidence="13">
    <location>
        <begin position="12"/>
        <end position="36"/>
    </location>
</feature>
<keyword evidence="8" id="KW-0249">Electron transport</keyword>
<dbReference type="EMBL" id="CXOI01000018">
    <property type="protein sequence ID" value="CTP85106.1"/>
    <property type="molecule type" value="Genomic_DNA"/>
</dbReference>
<name>A0A0K2ZH85_9XANT</name>
<keyword evidence="11 13" id="KW-0472">Membrane</keyword>
<keyword evidence="6 13" id="KW-0812">Transmembrane</keyword>
<dbReference type="RefSeq" id="WP_053834673.1">
    <property type="nucleotide sequence ID" value="NZ_CXOI01000018.1"/>
</dbReference>
<dbReference type="InterPro" id="IPR016174">
    <property type="entry name" value="Di-haem_cyt_TM"/>
</dbReference>
<evidence type="ECO:0000256" key="2">
    <source>
        <dbReference type="ARBA" id="ARBA00004651"/>
    </source>
</evidence>
<feature type="transmembrane region" description="Helical" evidence="13">
    <location>
        <begin position="144"/>
        <end position="166"/>
    </location>
</feature>
<evidence type="ECO:0000313" key="16">
    <source>
        <dbReference type="Proteomes" id="UP000046187"/>
    </source>
</evidence>
<dbReference type="PANTHER" id="PTHR30529">
    <property type="entry name" value="CYTOCHROME B561"/>
    <property type="match status" value="1"/>
</dbReference>
<comment type="cofactor">
    <cofactor evidence="1">
        <name>heme b</name>
        <dbReference type="ChEBI" id="CHEBI:60344"/>
    </cofactor>
</comment>
<feature type="transmembrane region" description="Helical" evidence="13">
    <location>
        <begin position="86"/>
        <end position="109"/>
    </location>
</feature>
<evidence type="ECO:0000256" key="9">
    <source>
        <dbReference type="ARBA" id="ARBA00022989"/>
    </source>
</evidence>
<dbReference type="SUPFAM" id="SSF81342">
    <property type="entry name" value="Transmembrane di-heme cytochromes"/>
    <property type="match status" value="1"/>
</dbReference>
<dbReference type="PANTHER" id="PTHR30529:SF6">
    <property type="entry name" value="BLL0291 PROTEIN"/>
    <property type="match status" value="1"/>
</dbReference>
<protein>
    <submittedName>
        <fullName evidence="15">Cytochrome b561 protein</fullName>
    </submittedName>
</protein>
<dbReference type="AlphaFoldDB" id="A0A0K2ZH85"/>
<dbReference type="InterPro" id="IPR052168">
    <property type="entry name" value="Cytochrome_b561_oxidase"/>
</dbReference>
<keyword evidence="5" id="KW-0349">Heme</keyword>
<organism evidence="15 16">
    <name type="scientific">Xanthomonas graminis pv. arrhenatheri LMG 727</name>
    <dbReference type="NCBI Taxonomy" id="1195923"/>
    <lineage>
        <taxon>Bacteria</taxon>
        <taxon>Pseudomonadati</taxon>
        <taxon>Pseudomonadota</taxon>
        <taxon>Gammaproteobacteria</taxon>
        <taxon>Lysobacterales</taxon>
        <taxon>Lysobacteraceae</taxon>
        <taxon>Xanthomonas</taxon>
        <taxon>Xanthomonas translucens group</taxon>
        <taxon>Xanthomonas graminis</taxon>
    </lineage>
</organism>